<dbReference type="Gene3D" id="3.30.160.60">
    <property type="entry name" value="Classic Zinc Finger"/>
    <property type="match status" value="2"/>
</dbReference>
<keyword evidence="2" id="KW-0677">Repeat</keyword>
<keyword evidence="8" id="KW-1185">Reference proteome</keyword>
<dbReference type="SMART" id="SM00355">
    <property type="entry name" value="ZnF_C2H2"/>
    <property type="match status" value="2"/>
</dbReference>
<evidence type="ECO:0000313" key="8">
    <source>
        <dbReference type="Proteomes" id="UP000566819"/>
    </source>
</evidence>
<comment type="caution">
    <text evidence="7">The sequence shown here is derived from an EMBL/GenBank/DDBJ whole genome shotgun (WGS) entry which is preliminary data.</text>
</comment>
<evidence type="ECO:0000256" key="2">
    <source>
        <dbReference type="ARBA" id="ARBA00022737"/>
    </source>
</evidence>
<dbReference type="PANTHER" id="PTHR24409:SF295">
    <property type="entry name" value="AZ2-RELATED"/>
    <property type="match status" value="1"/>
</dbReference>
<evidence type="ECO:0000256" key="4">
    <source>
        <dbReference type="ARBA" id="ARBA00022833"/>
    </source>
</evidence>
<evidence type="ECO:0000256" key="5">
    <source>
        <dbReference type="SAM" id="MobiDB-lite"/>
    </source>
</evidence>
<dbReference type="PROSITE" id="PS00028">
    <property type="entry name" value="ZINC_FINGER_C2H2_1"/>
    <property type="match status" value="1"/>
</dbReference>
<dbReference type="EMBL" id="JAAMPI010000048">
    <property type="protein sequence ID" value="KAF4636822.1"/>
    <property type="molecule type" value="Genomic_DNA"/>
</dbReference>
<proteinExistence type="predicted"/>
<keyword evidence="3" id="KW-0863">Zinc-finger</keyword>
<dbReference type="PANTHER" id="PTHR24409">
    <property type="entry name" value="ZINC FINGER PROTEIN 142"/>
    <property type="match status" value="1"/>
</dbReference>
<reference evidence="7 8" key="1">
    <citation type="submission" date="2020-03" db="EMBL/GenBank/DDBJ databases">
        <title>Draft Genome Sequence of Cudoniella acicularis.</title>
        <authorList>
            <person name="Buettner E."/>
            <person name="Kellner H."/>
        </authorList>
    </citation>
    <scope>NUCLEOTIDE SEQUENCE [LARGE SCALE GENOMIC DNA]</scope>
    <source>
        <strain evidence="7 8">DSM 108380</strain>
    </source>
</reference>
<feature type="compositionally biased region" description="Polar residues" evidence="5">
    <location>
        <begin position="111"/>
        <end position="121"/>
    </location>
</feature>
<feature type="region of interest" description="Disordered" evidence="5">
    <location>
        <begin position="100"/>
        <end position="127"/>
    </location>
</feature>
<evidence type="ECO:0000313" key="7">
    <source>
        <dbReference type="EMBL" id="KAF4636822.1"/>
    </source>
</evidence>
<evidence type="ECO:0000256" key="1">
    <source>
        <dbReference type="ARBA" id="ARBA00022723"/>
    </source>
</evidence>
<evidence type="ECO:0000256" key="3">
    <source>
        <dbReference type="ARBA" id="ARBA00022771"/>
    </source>
</evidence>
<feature type="domain" description="C2H2-type" evidence="6">
    <location>
        <begin position="237"/>
        <end position="259"/>
    </location>
</feature>
<name>A0A8H4W7K7_9HELO</name>
<dbReference type="Proteomes" id="UP000566819">
    <property type="component" value="Unassembled WGS sequence"/>
</dbReference>
<evidence type="ECO:0000259" key="6">
    <source>
        <dbReference type="PROSITE" id="PS00028"/>
    </source>
</evidence>
<dbReference type="GO" id="GO:0008270">
    <property type="term" value="F:zinc ion binding"/>
    <property type="evidence" value="ECO:0007669"/>
    <property type="project" value="UniProtKB-KW"/>
</dbReference>
<dbReference type="OrthoDB" id="2687452at2759"/>
<dbReference type="GO" id="GO:0000981">
    <property type="term" value="F:DNA-binding transcription factor activity, RNA polymerase II-specific"/>
    <property type="evidence" value="ECO:0007669"/>
    <property type="project" value="TreeGrafter"/>
</dbReference>
<keyword evidence="1" id="KW-0479">Metal-binding</keyword>
<dbReference type="InterPro" id="IPR013087">
    <property type="entry name" value="Znf_C2H2_type"/>
</dbReference>
<sequence>MSSPNYSSIFWRPTQAQASELVNADFNFKSTMLQDRESSLMPHDSAMHGCLTLASNAAPQNRPSGGAEAIFGLESRDTPSFDSFGHSQANQNTSLAVDWDAHHAPNPLPPSFNQATPQGSQFKGPFLDQPYIQRSPFADVGAGEPLFGEIFNASSFQTNGLESSTLPTSAAERSHVVSPFARSARFDLTPQVSLDALNAENRWIPLPVDHSAGRTENNENPPNFIHCRLTFAAPNTCSKCFAHFRTNSALNNHAKITRHAAYKCTCQATFSRLDCLNRHVQDFVTGPGAGAFPCRYCRKHIGDKAFTRKYHLAQHLRGYHKIETELLGTFILMGS</sequence>
<accession>A0A8H4W7K7</accession>
<dbReference type="AlphaFoldDB" id="A0A8H4W7K7"/>
<gene>
    <name evidence="7" type="ORF">G7Y89_g1270</name>
</gene>
<protein>
    <recommendedName>
        <fullName evidence="6">C2H2-type domain-containing protein</fullName>
    </recommendedName>
</protein>
<dbReference type="GO" id="GO:0000977">
    <property type="term" value="F:RNA polymerase II transcription regulatory region sequence-specific DNA binding"/>
    <property type="evidence" value="ECO:0007669"/>
    <property type="project" value="TreeGrafter"/>
</dbReference>
<keyword evidence="4" id="KW-0862">Zinc</keyword>
<organism evidence="7 8">
    <name type="scientific">Cudoniella acicularis</name>
    <dbReference type="NCBI Taxonomy" id="354080"/>
    <lineage>
        <taxon>Eukaryota</taxon>
        <taxon>Fungi</taxon>
        <taxon>Dikarya</taxon>
        <taxon>Ascomycota</taxon>
        <taxon>Pezizomycotina</taxon>
        <taxon>Leotiomycetes</taxon>
        <taxon>Helotiales</taxon>
        <taxon>Tricladiaceae</taxon>
        <taxon>Cudoniella</taxon>
    </lineage>
</organism>
<dbReference type="GO" id="GO:0005634">
    <property type="term" value="C:nucleus"/>
    <property type="evidence" value="ECO:0007669"/>
    <property type="project" value="TreeGrafter"/>
</dbReference>